<keyword evidence="5" id="KW-1185">Reference proteome</keyword>
<dbReference type="InterPro" id="IPR029028">
    <property type="entry name" value="Alpha/beta_knot_MTases"/>
</dbReference>
<dbReference type="GO" id="GO:0032259">
    <property type="term" value="P:methylation"/>
    <property type="evidence" value="ECO:0007669"/>
    <property type="project" value="UniProtKB-KW"/>
</dbReference>
<dbReference type="InterPro" id="IPR029026">
    <property type="entry name" value="tRNA_m1G_MTases_N"/>
</dbReference>
<accession>A0ABX1JJR8</accession>
<dbReference type="EMBL" id="JAAZSR010000024">
    <property type="protein sequence ID" value="NKX49570.1"/>
    <property type="molecule type" value="Genomic_DNA"/>
</dbReference>
<comment type="caution">
    <text evidence="4">The sequence shown here is derived from an EMBL/GenBank/DDBJ whole genome shotgun (WGS) entry which is preliminary data.</text>
</comment>
<dbReference type="InterPro" id="IPR001537">
    <property type="entry name" value="SpoU_MeTrfase"/>
</dbReference>
<name>A0ABX1JJR8_9MICC</name>
<evidence type="ECO:0000256" key="1">
    <source>
        <dbReference type="ARBA" id="ARBA00022603"/>
    </source>
</evidence>
<dbReference type="SUPFAM" id="SSF75217">
    <property type="entry name" value="alpha/beta knot"/>
    <property type="match status" value="1"/>
</dbReference>
<gene>
    <name evidence="4" type="ORF">HER39_03035</name>
</gene>
<feature type="non-terminal residue" evidence="4">
    <location>
        <position position="1"/>
    </location>
</feature>
<dbReference type="Gene3D" id="3.40.1280.10">
    <property type="match status" value="1"/>
</dbReference>
<dbReference type="PANTHER" id="PTHR43191">
    <property type="entry name" value="RRNA METHYLTRANSFERASE 3"/>
    <property type="match status" value="1"/>
</dbReference>
<feature type="domain" description="tRNA/rRNA methyltransferase SpoU type" evidence="3">
    <location>
        <begin position="1"/>
        <end position="128"/>
    </location>
</feature>
<keyword evidence="2" id="KW-0808">Transferase</keyword>
<protein>
    <submittedName>
        <fullName evidence="4">RNA methyltransferase</fullName>
    </submittedName>
</protein>
<dbReference type="PANTHER" id="PTHR43191:SF2">
    <property type="entry name" value="RRNA METHYLTRANSFERASE 3, MITOCHONDRIAL"/>
    <property type="match status" value="1"/>
</dbReference>
<organism evidence="4 5">
    <name type="scientific">Arthrobacter deserti</name>
    <dbReference type="NCBI Taxonomy" id="1742687"/>
    <lineage>
        <taxon>Bacteria</taxon>
        <taxon>Bacillati</taxon>
        <taxon>Actinomycetota</taxon>
        <taxon>Actinomycetes</taxon>
        <taxon>Micrococcales</taxon>
        <taxon>Micrococcaceae</taxon>
        <taxon>Arthrobacter</taxon>
    </lineage>
</organism>
<evidence type="ECO:0000313" key="5">
    <source>
        <dbReference type="Proteomes" id="UP000523795"/>
    </source>
</evidence>
<keyword evidence="1 4" id="KW-0489">Methyltransferase</keyword>
<dbReference type="Proteomes" id="UP000523795">
    <property type="component" value="Unassembled WGS sequence"/>
</dbReference>
<proteinExistence type="predicted"/>
<dbReference type="GO" id="GO:0008168">
    <property type="term" value="F:methyltransferase activity"/>
    <property type="evidence" value="ECO:0007669"/>
    <property type="project" value="UniProtKB-KW"/>
</dbReference>
<evidence type="ECO:0000313" key="4">
    <source>
        <dbReference type="EMBL" id="NKX49570.1"/>
    </source>
</evidence>
<dbReference type="Pfam" id="PF00588">
    <property type="entry name" value="SpoU_methylase"/>
    <property type="match status" value="1"/>
</dbReference>
<dbReference type="CDD" id="cd18095">
    <property type="entry name" value="SpoU-like_rRNA-MTase"/>
    <property type="match status" value="1"/>
</dbReference>
<sequence>GADALVLTSSSVDIYNPKAVRSTAGSLFHLPVVTGQDVDALLAALREEGITLLAADGYGSVDLDAPQDQSALRRLGGAAADRPGNGLPALEAPSAWLFGNEAQGLSDQELAAADHRVAVPIYGQAESL</sequence>
<evidence type="ECO:0000256" key="2">
    <source>
        <dbReference type="ARBA" id="ARBA00022679"/>
    </source>
</evidence>
<evidence type="ECO:0000259" key="3">
    <source>
        <dbReference type="Pfam" id="PF00588"/>
    </source>
</evidence>
<feature type="non-terminal residue" evidence="4">
    <location>
        <position position="128"/>
    </location>
</feature>
<reference evidence="4 5" key="1">
    <citation type="submission" date="2020-04" db="EMBL/GenBank/DDBJ databases">
        <authorList>
            <person name="Liu S."/>
        </authorList>
    </citation>
    <scope>NUCLEOTIDE SEQUENCE [LARGE SCALE GENOMIC DNA]</scope>
    <source>
        <strain evidence="4 5">CGMCC 1.15091</strain>
    </source>
</reference>
<dbReference type="InterPro" id="IPR051259">
    <property type="entry name" value="rRNA_Methyltransferase"/>
</dbReference>